<keyword evidence="7" id="KW-1185">Reference proteome</keyword>
<dbReference type="SUPFAM" id="SSF52540">
    <property type="entry name" value="P-loop containing nucleoside triphosphate hydrolases"/>
    <property type="match status" value="1"/>
</dbReference>
<accession>A0ABN2NJB7</accession>
<dbReference type="Pfam" id="PF03704">
    <property type="entry name" value="BTAD"/>
    <property type="match status" value="1"/>
</dbReference>
<feature type="domain" description="OmpR/PhoB-type" evidence="5">
    <location>
        <begin position="1"/>
        <end position="89"/>
    </location>
</feature>
<name>A0ABN2NJB7_9PSEU</name>
<dbReference type="Gene3D" id="1.25.40.10">
    <property type="entry name" value="Tetratricopeptide repeat domain"/>
    <property type="match status" value="1"/>
</dbReference>
<sequence length="968" mass="100913">MRVNVLGPLVVETGGRSVTVAGAKQQALVALLALDAGRGVTAERLIDDLWGDGGPADVANALHHQVSRLRRTLGPARILHRGPAYELVVVPDDVDALRFERLLGEGRAHLRAGNAAEAAAVLRAAEALWRGAPLAGIDADRARAEAARFDRLHVGLLEDRLAADLRLGRYDEVAVEAASLAAAHPERERLWTHLIEADYRAGRQAAALAAARRARAALAEGHGLDPGPELRELEAAILRQDPALEPPGPAGPIATRPATAGPPAGNVPVPLTSYVGRDGQPEAVRTQLGGCRLLTLTGPGGCGKTRLALEAARTASTDFPDGTWVVELASVADPAAVADAVSAVLSAGRAGRVSAAADVGPATAGAGLVEYLRDRRALLLLDNCEHLLPGLAAWVDVLLAAAAGVHVLATSREPLGIPGEAQWPVPPLGLPPAGTDDPLVLAGADAVALFTDRAHRAGGLEAIEDALPVVAEICRRLDGLPLAIELAAARTKALPVGYIAGELGDRFGLLISTSRTVPERQRTLRAAVDWSYALLGTDERALFEAMSVFEGGASLEAVLAVADHLAPPHRVRDLVAGLVDKSLVIARADDGAGPRYELLETLRDYGRERLAESGGLEAARAAHRCWVRAFVDEAEAGLLSRDHRIWHRRLEREYGNVRAAVTTAIAAGAWADALGVAGALWWFWASTDRHAEARAWLGTALAGPGAVEPAIRFRALTTFCYLAGQLHDVDVAIAAGEEALAGALAAGDGKDFATAWARQSLGLTLEVAGRHEEAAAMLGEARILLAADGQDWRVAGNELVTAVRGLAVGDLDLVDASSRAALARAEAIGYDPFVSWAQLMRATVAECRGDVPAARTSAAAAVAAAHDVDTPHHLSLARAQASRIALLDGDLRAAVADARGAVEAAEVGGSSWLAALGRARLAAALRASGDGPGAEEQRRRVRSWAADPARGHAPHLFVVLGGDPATQI</sequence>
<dbReference type="SUPFAM" id="SSF48452">
    <property type="entry name" value="TPR-like"/>
    <property type="match status" value="1"/>
</dbReference>
<feature type="region of interest" description="Disordered" evidence="4">
    <location>
        <begin position="243"/>
        <end position="266"/>
    </location>
</feature>
<dbReference type="InterPro" id="IPR016032">
    <property type="entry name" value="Sig_transdc_resp-reg_C-effctor"/>
</dbReference>
<protein>
    <recommendedName>
        <fullName evidence="5">OmpR/PhoB-type domain-containing protein</fullName>
    </recommendedName>
</protein>
<gene>
    <name evidence="6" type="ORF">GCM10009836_60880</name>
</gene>
<dbReference type="EMBL" id="BAAAQK010000025">
    <property type="protein sequence ID" value="GAA1871827.1"/>
    <property type="molecule type" value="Genomic_DNA"/>
</dbReference>
<dbReference type="SMART" id="SM00862">
    <property type="entry name" value="Trans_reg_C"/>
    <property type="match status" value="1"/>
</dbReference>
<evidence type="ECO:0000256" key="3">
    <source>
        <dbReference type="PROSITE-ProRule" id="PRU01091"/>
    </source>
</evidence>
<dbReference type="InterPro" id="IPR011990">
    <property type="entry name" value="TPR-like_helical_dom_sf"/>
</dbReference>
<feature type="compositionally biased region" description="Low complexity" evidence="4">
    <location>
        <begin position="251"/>
        <end position="264"/>
    </location>
</feature>
<evidence type="ECO:0000256" key="2">
    <source>
        <dbReference type="ARBA" id="ARBA00023125"/>
    </source>
</evidence>
<dbReference type="SUPFAM" id="SSF46894">
    <property type="entry name" value="C-terminal effector domain of the bipartite response regulators"/>
    <property type="match status" value="1"/>
</dbReference>
<feature type="DNA-binding region" description="OmpR/PhoB-type" evidence="3">
    <location>
        <begin position="1"/>
        <end position="89"/>
    </location>
</feature>
<dbReference type="PANTHER" id="PTHR47691:SF3">
    <property type="entry name" value="HTH-TYPE TRANSCRIPTIONAL REGULATOR RV0890C-RELATED"/>
    <property type="match status" value="1"/>
</dbReference>
<reference evidence="6 7" key="1">
    <citation type="journal article" date="2019" name="Int. J. Syst. Evol. Microbiol.">
        <title>The Global Catalogue of Microorganisms (GCM) 10K type strain sequencing project: providing services to taxonomists for standard genome sequencing and annotation.</title>
        <authorList>
            <consortium name="The Broad Institute Genomics Platform"/>
            <consortium name="The Broad Institute Genome Sequencing Center for Infectious Disease"/>
            <person name="Wu L."/>
            <person name="Ma J."/>
        </authorList>
    </citation>
    <scope>NUCLEOTIDE SEQUENCE [LARGE SCALE GENOMIC DNA]</scope>
    <source>
        <strain evidence="6 7">JCM 16009</strain>
    </source>
</reference>
<dbReference type="PANTHER" id="PTHR47691">
    <property type="entry name" value="REGULATOR-RELATED"/>
    <property type="match status" value="1"/>
</dbReference>
<dbReference type="Gene3D" id="1.10.10.10">
    <property type="entry name" value="Winged helix-like DNA-binding domain superfamily/Winged helix DNA-binding domain"/>
    <property type="match status" value="1"/>
</dbReference>
<dbReference type="SMART" id="SM01043">
    <property type="entry name" value="BTAD"/>
    <property type="match status" value="1"/>
</dbReference>
<comment type="caution">
    <text evidence="6">The sequence shown here is derived from an EMBL/GenBank/DDBJ whole genome shotgun (WGS) entry which is preliminary data.</text>
</comment>
<dbReference type="PROSITE" id="PS51755">
    <property type="entry name" value="OMPR_PHOB"/>
    <property type="match status" value="1"/>
</dbReference>
<dbReference type="InterPro" id="IPR036388">
    <property type="entry name" value="WH-like_DNA-bd_sf"/>
</dbReference>
<evidence type="ECO:0000313" key="7">
    <source>
        <dbReference type="Proteomes" id="UP001500449"/>
    </source>
</evidence>
<dbReference type="Proteomes" id="UP001500449">
    <property type="component" value="Unassembled WGS sequence"/>
</dbReference>
<dbReference type="InterPro" id="IPR005158">
    <property type="entry name" value="BTAD"/>
</dbReference>
<evidence type="ECO:0000313" key="6">
    <source>
        <dbReference type="EMBL" id="GAA1871827.1"/>
    </source>
</evidence>
<keyword evidence="2 3" id="KW-0238">DNA-binding</keyword>
<dbReference type="InterPro" id="IPR058852">
    <property type="entry name" value="HTH_77"/>
</dbReference>
<evidence type="ECO:0000259" key="5">
    <source>
        <dbReference type="PROSITE" id="PS51755"/>
    </source>
</evidence>
<dbReference type="RefSeq" id="WP_344424885.1">
    <property type="nucleotide sequence ID" value="NZ_BAAAQK010000025.1"/>
</dbReference>
<comment type="similarity">
    <text evidence="1">Belongs to the AfsR/DnrI/RedD regulatory family.</text>
</comment>
<evidence type="ECO:0000256" key="1">
    <source>
        <dbReference type="ARBA" id="ARBA00005820"/>
    </source>
</evidence>
<dbReference type="Gene3D" id="3.40.50.300">
    <property type="entry name" value="P-loop containing nucleotide triphosphate hydrolases"/>
    <property type="match status" value="1"/>
</dbReference>
<evidence type="ECO:0000256" key="4">
    <source>
        <dbReference type="SAM" id="MobiDB-lite"/>
    </source>
</evidence>
<proteinExistence type="inferred from homology"/>
<dbReference type="Pfam" id="PF25872">
    <property type="entry name" value="HTH_77"/>
    <property type="match status" value="1"/>
</dbReference>
<dbReference type="Pfam" id="PF00486">
    <property type="entry name" value="Trans_reg_C"/>
    <property type="match status" value="1"/>
</dbReference>
<dbReference type="InterPro" id="IPR001867">
    <property type="entry name" value="OmpR/PhoB-type_DNA-bd"/>
</dbReference>
<dbReference type="InterPro" id="IPR027417">
    <property type="entry name" value="P-loop_NTPase"/>
</dbReference>
<dbReference type="PRINTS" id="PR00364">
    <property type="entry name" value="DISEASERSIST"/>
</dbReference>
<organism evidence="6 7">
    <name type="scientific">Pseudonocardia ailaonensis</name>
    <dbReference type="NCBI Taxonomy" id="367279"/>
    <lineage>
        <taxon>Bacteria</taxon>
        <taxon>Bacillati</taxon>
        <taxon>Actinomycetota</taxon>
        <taxon>Actinomycetes</taxon>
        <taxon>Pseudonocardiales</taxon>
        <taxon>Pseudonocardiaceae</taxon>
        <taxon>Pseudonocardia</taxon>
    </lineage>
</organism>